<evidence type="ECO:0000313" key="3">
    <source>
        <dbReference type="Proteomes" id="UP000469440"/>
    </source>
</evidence>
<dbReference type="AlphaFoldDB" id="A0A6N8HUJ3"/>
<dbReference type="Gene3D" id="3.30.450.20">
    <property type="entry name" value="PAS domain"/>
    <property type="match status" value="1"/>
</dbReference>
<dbReference type="NCBIfam" id="TIGR00254">
    <property type="entry name" value="GGDEF"/>
    <property type="match status" value="1"/>
</dbReference>
<dbReference type="OrthoDB" id="9807794at2"/>
<sequence length="313" mass="36072">MDTVTHEVLDHLNLGILIVDEKLKILFQNRFMLRFIKRHSEDRKCGSLPELIPGFNSPYFQISLMDALEQGHSLFFSAAMHEKLIDSREKYNIRVTRFMEEDQKRLLLEFTEVTDSFERIRQLRESISQLRLLNQELKQKEKAIQSLAYYDQLTGVANRALFYELAEKFLRAAERNHEVLGLMFIDVDNFKQINDTYGHEAGDKVLVQVAGILTAATRRNDVVARYGGDEFLILLPQINAPDNYKIVVSKILQAKRDAIVCNGISVEICLSVGVSFYPQDGDSIDQLIVKADRAMYIAKKQEGDNWYYPAENI</sequence>
<dbReference type="SUPFAM" id="SSF55073">
    <property type="entry name" value="Nucleotide cyclase"/>
    <property type="match status" value="1"/>
</dbReference>
<dbReference type="SUPFAM" id="SSF55785">
    <property type="entry name" value="PYP-like sensor domain (PAS domain)"/>
    <property type="match status" value="1"/>
</dbReference>
<reference evidence="2 3" key="1">
    <citation type="submission" date="2019-09" db="EMBL/GenBank/DDBJ databases">
        <title>Genome sequence of Clostridium sp. EA1.</title>
        <authorList>
            <person name="Poehlein A."/>
            <person name="Bengelsdorf F.R."/>
            <person name="Daniel R."/>
        </authorList>
    </citation>
    <scope>NUCLEOTIDE SEQUENCE [LARGE SCALE GENOMIC DNA]</scope>
    <source>
        <strain evidence="2 3">EA1</strain>
    </source>
</reference>
<dbReference type="Proteomes" id="UP000469440">
    <property type="component" value="Unassembled WGS sequence"/>
</dbReference>
<dbReference type="Pfam" id="PF00990">
    <property type="entry name" value="GGDEF"/>
    <property type="match status" value="1"/>
</dbReference>
<dbReference type="InterPro" id="IPR043128">
    <property type="entry name" value="Rev_trsase/Diguanyl_cyclase"/>
</dbReference>
<dbReference type="FunFam" id="3.30.70.270:FF:000001">
    <property type="entry name" value="Diguanylate cyclase domain protein"/>
    <property type="match status" value="1"/>
</dbReference>
<dbReference type="PROSITE" id="PS50887">
    <property type="entry name" value="GGDEF"/>
    <property type="match status" value="1"/>
</dbReference>
<dbReference type="SMART" id="SM00267">
    <property type="entry name" value="GGDEF"/>
    <property type="match status" value="1"/>
</dbReference>
<dbReference type="InterPro" id="IPR035965">
    <property type="entry name" value="PAS-like_dom_sf"/>
</dbReference>
<organism evidence="2 3">
    <name type="scientific">Caproicibacter fermentans</name>
    <dbReference type="NCBI Taxonomy" id="2576756"/>
    <lineage>
        <taxon>Bacteria</taxon>
        <taxon>Bacillati</taxon>
        <taxon>Bacillota</taxon>
        <taxon>Clostridia</taxon>
        <taxon>Eubacteriales</taxon>
        <taxon>Acutalibacteraceae</taxon>
        <taxon>Caproicibacter</taxon>
    </lineage>
</organism>
<evidence type="ECO:0000313" key="2">
    <source>
        <dbReference type="EMBL" id="MVB09436.1"/>
    </source>
</evidence>
<dbReference type="InterPro" id="IPR052163">
    <property type="entry name" value="DGC-Regulatory_Protein"/>
</dbReference>
<dbReference type="Gene3D" id="3.30.70.270">
    <property type="match status" value="1"/>
</dbReference>
<comment type="caution">
    <text evidence="2">The sequence shown here is derived from an EMBL/GenBank/DDBJ whole genome shotgun (WGS) entry which is preliminary data.</text>
</comment>
<protein>
    <submittedName>
        <fullName evidence="2">Diguanylate cyclase, GGDEF domain</fullName>
    </submittedName>
</protein>
<name>A0A6N8HUJ3_9FIRM</name>
<dbReference type="PANTHER" id="PTHR46663:SF2">
    <property type="entry name" value="GGDEF DOMAIN-CONTAINING PROTEIN"/>
    <property type="match status" value="1"/>
</dbReference>
<dbReference type="InterPro" id="IPR000160">
    <property type="entry name" value="GGDEF_dom"/>
</dbReference>
<gene>
    <name evidence="2" type="ORF">CAFE_00920</name>
</gene>
<keyword evidence="3" id="KW-1185">Reference proteome</keyword>
<dbReference type="PANTHER" id="PTHR46663">
    <property type="entry name" value="DIGUANYLATE CYCLASE DGCT-RELATED"/>
    <property type="match status" value="1"/>
</dbReference>
<evidence type="ECO:0000259" key="1">
    <source>
        <dbReference type="PROSITE" id="PS50887"/>
    </source>
</evidence>
<dbReference type="InterPro" id="IPR029787">
    <property type="entry name" value="Nucleotide_cyclase"/>
</dbReference>
<dbReference type="RefSeq" id="WP_066643378.1">
    <property type="nucleotide sequence ID" value="NZ_VWXL01000003.1"/>
</dbReference>
<feature type="domain" description="GGDEF" evidence="1">
    <location>
        <begin position="178"/>
        <end position="312"/>
    </location>
</feature>
<dbReference type="CDD" id="cd01949">
    <property type="entry name" value="GGDEF"/>
    <property type="match status" value="1"/>
</dbReference>
<accession>A0A6N8HUJ3</accession>
<dbReference type="EMBL" id="VWXL01000003">
    <property type="protein sequence ID" value="MVB09436.1"/>
    <property type="molecule type" value="Genomic_DNA"/>
</dbReference>
<proteinExistence type="predicted"/>